<dbReference type="KEGG" id="kpie:N5580_03035"/>
<keyword evidence="3" id="KW-1185">Reference proteome</keyword>
<dbReference type="RefSeq" id="WP_269949865.1">
    <property type="nucleotide sequence ID" value="NZ_CP104758.1"/>
</dbReference>
<feature type="transmembrane region" description="Helical" evidence="1">
    <location>
        <begin position="100"/>
        <end position="119"/>
    </location>
</feature>
<proteinExistence type="predicted"/>
<keyword evidence="1" id="KW-1133">Transmembrane helix</keyword>
<dbReference type="Proteomes" id="UP001211544">
    <property type="component" value="Chromosome"/>
</dbReference>
<accession>A0AAJ5U9Z3</accession>
<reference evidence="2 3" key="1">
    <citation type="journal article" date="2022" name="J Glob Antimicrob Resist">
        <title>First complete genome of a multidrug resistant strain of the novel human pathogen Kalamiella piersonii (GABEKP28) identified in human saliva.</title>
        <authorList>
            <person name="McDonagh F."/>
            <person name="Singh N.K."/>
            <person name="Venkateswaran K."/>
            <person name="Lonappan A.M."/>
            <person name="Hallahan B."/>
            <person name="Tuohy A."/>
            <person name="Burke L."/>
            <person name="Kovarova A."/>
            <person name="Miliotis G."/>
        </authorList>
    </citation>
    <scope>NUCLEOTIDE SEQUENCE [LARGE SCALE GENOMIC DNA]</scope>
    <source>
        <strain evidence="2 3">GABEKP28</strain>
    </source>
</reference>
<organism evidence="2 3">
    <name type="scientific">Pantoea piersonii</name>
    <dbReference type="NCBI Taxonomy" id="2364647"/>
    <lineage>
        <taxon>Bacteria</taxon>
        <taxon>Pseudomonadati</taxon>
        <taxon>Pseudomonadota</taxon>
        <taxon>Gammaproteobacteria</taxon>
        <taxon>Enterobacterales</taxon>
        <taxon>Erwiniaceae</taxon>
        <taxon>Pantoea</taxon>
    </lineage>
</organism>
<protein>
    <submittedName>
        <fullName evidence="2">Uncharacterized protein</fullName>
    </submittedName>
</protein>
<dbReference type="EMBL" id="CP104758">
    <property type="protein sequence ID" value="WBG91551.1"/>
    <property type="molecule type" value="Genomic_DNA"/>
</dbReference>
<name>A0AAJ5U9Z3_9GAMM</name>
<feature type="transmembrane region" description="Helical" evidence="1">
    <location>
        <begin position="43"/>
        <end position="64"/>
    </location>
</feature>
<keyword evidence="1" id="KW-0812">Transmembrane</keyword>
<sequence>MAWADRKVAQGIHARSARDIPVAGRFALLPMPLAFQTRVRLRLCFKQFCCGGFALLLTSLAFQARDDCDFVLNSFVAGALLFCSRHWLFRHGAIATLFKTAFRGRFALLLMLPAFHFLASPLTG</sequence>
<keyword evidence="1" id="KW-0472">Membrane</keyword>
<feature type="transmembrane region" description="Helical" evidence="1">
    <location>
        <begin position="70"/>
        <end position="88"/>
    </location>
</feature>
<evidence type="ECO:0000313" key="3">
    <source>
        <dbReference type="Proteomes" id="UP001211544"/>
    </source>
</evidence>
<dbReference type="AlphaFoldDB" id="A0AAJ5U9Z3"/>
<gene>
    <name evidence="2" type="ORF">N5580_03035</name>
</gene>
<evidence type="ECO:0000256" key="1">
    <source>
        <dbReference type="SAM" id="Phobius"/>
    </source>
</evidence>
<evidence type="ECO:0000313" key="2">
    <source>
        <dbReference type="EMBL" id="WBG91551.1"/>
    </source>
</evidence>